<gene>
    <name evidence="7" type="ORF">DW729_12750</name>
    <name evidence="6" type="ORF">DXC80_01940</name>
</gene>
<dbReference type="CDD" id="cd13639">
    <property type="entry name" value="PBP2_OpuAC_like"/>
    <property type="match status" value="1"/>
</dbReference>
<feature type="domain" description="ABC-type glycine betaine transport system substrate-binding" evidence="5">
    <location>
        <begin position="25"/>
        <end position="268"/>
    </location>
</feature>
<dbReference type="AlphaFoldDB" id="A0A3E4R984"/>
<sequence length="295" mass="33709">MKTSRYIAIIISSFLMASCVINPNKISIAYPNWAEGIAVTHLAREILVEQGFQVELLNADIAPIFTSLARGKTDVFLDSWLPVTHEPYFEKYQGKFEILGQVFDSARIGLVVPAYVPINSIEELPEFTERFKQEIVGIDAGTGIMKCTEAAIPAYDLDYKLMISSGPAMTALLDKAIKKKEWIVVTGWTPHWMFDRYELKVLDDPKKIYGTSEHIRAIARTGFSKEHPFAAELLGNIHLTDRQISSLMSAIEQTRGTEREAVREWIKQNRALVDSWIPKDKETKMYKYDYRRLRV</sequence>
<dbReference type="PROSITE" id="PS51257">
    <property type="entry name" value="PROKAR_LIPOPROTEIN"/>
    <property type="match status" value="1"/>
</dbReference>
<name>A0A3E4R984_BACUN</name>
<comment type="caution">
    <text evidence="6">The sequence shown here is derived from an EMBL/GenBank/DDBJ whole genome shotgun (WGS) entry which is preliminary data.</text>
</comment>
<evidence type="ECO:0000313" key="7">
    <source>
        <dbReference type="EMBL" id="RHE59197.1"/>
    </source>
</evidence>
<evidence type="ECO:0000256" key="4">
    <source>
        <dbReference type="ARBA" id="ARBA00023136"/>
    </source>
</evidence>
<evidence type="ECO:0000256" key="1">
    <source>
        <dbReference type="ARBA" id="ARBA00004236"/>
    </source>
</evidence>
<dbReference type="GO" id="GO:0005275">
    <property type="term" value="F:amine transmembrane transporter activity"/>
    <property type="evidence" value="ECO:0007669"/>
    <property type="project" value="TreeGrafter"/>
</dbReference>
<protein>
    <submittedName>
        <fullName evidence="6">Glycine/betaine ABC transporter substrate-binding protein</fullName>
    </submittedName>
</protein>
<dbReference type="PANTHER" id="PTHR47737:SF1">
    <property type="entry name" value="GLYCINE BETAINE_PROLINE BETAINE TRANSPORT SYSTEM PERMEASE PROTEIN PROW"/>
    <property type="match status" value="1"/>
</dbReference>
<accession>A0A3E4R984</accession>
<dbReference type="Pfam" id="PF04069">
    <property type="entry name" value="OpuAC"/>
    <property type="match status" value="1"/>
</dbReference>
<proteinExistence type="predicted"/>
<evidence type="ECO:0000313" key="9">
    <source>
        <dbReference type="Proteomes" id="UP000284640"/>
    </source>
</evidence>
<dbReference type="Proteomes" id="UP000284640">
    <property type="component" value="Unassembled WGS sequence"/>
</dbReference>
<dbReference type="GO" id="GO:0015871">
    <property type="term" value="P:choline transport"/>
    <property type="evidence" value="ECO:0007669"/>
    <property type="project" value="TreeGrafter"/>
</dbReference>
<keyword evidence="3" id="KW-1003">Cell membrane</keyword>
<dbReference type="EMBL" id="QSRK01000002">
    <property type="protein sequence ID" value="RGL17219.1"/>
    <property type="molecule type" value="Genomic_DNA"/>
</dbReference>
<keyword evidence="2" id="KW-0813">Transport</keyword>
<dbReference type="GO" id="GO:0015226">
    <property type="term" value="F:carnitine transmembrane transporter activity"/>
    <property type="evidence" value="ECO:0007669"/>
    <property type="project" value="TreeGrafter"/>
</dbReference>
<reference evidence="8 9" key="1">
    <citation type="submission" date="2018-08" db="EMBL/GenBank/DDBJ databases">
        <title>A genome reference for cultivated species of the human gut microbiota.</title>
        <authorList>
            <person name="Zou Y."/>
            <person name="Xue W."/>
            <person name="Luo G."/>
        </authorList>
    </citation>
    <scope>NUCLEOTIDE SEQUENCE [LARGE SCALE GENOMIC DNA]</scope>
    <source>
        <strain evidence="7 9">AM27-46</strain>
        <strain evidence="6 8">TF08-13</strain>
    </source>
</reference>
<comment type="subcellular location">
    <subcellularLocation>
        <location evidence="1">Cell membrane</location>
    </subcellularLocation>
</comment>
<dbReference type="Proteomes" id="UP000260795">
    <property type="component" value="Unassembled WGS sequence"/>
</dbReference>
<dbReference type="PANTHER" id="PTHR47737">
    <property type="entry name" value="GLYCINE BETAINE/PROLINE BETAINE TRANSPORT SYSTEM PERMEASE PROTEIN PROW"/>
    <property type="match status" value="1"/>
</dbReference>
<evidence type="ECO:0000259" key="5">
    <source>
        <dbReference type="Pfam" id="PF04069"/>
    </source>
</evidence>
<dbReference type="EMBL" id="QSKL01000012">
    <property type="protein sequence ID" value="RHE59197.1"/>
    <property type="molecule type" value="Genomic_DNA"/>
</dbReference>
<organism evidence="6 8">
    <name type="scientific">Bacteroides uniformis</name>
    <dbReference type="NCBI Taxonomy" id="820"/>
    <lineage>
        <taxon>Bacteria</taxon>
        <taxon>Pseudomonadati</taxon>
        <taxon>Bacteroidota</taxon>
        <taxon>Bacteroidia</taxon>
        <taxon>Bacteroidales</taxon>
        <taxon>Bacteroidaceae</taxon>
        <taxon>Bacteroides</taxon>
    </lineage>
</organism>
<dbReference type="Gene3D" id="3.10.105.10">
    <property type="entry name" value="Dipeptide-binding Protein, Domain 3"/>
    <property type="match status" value="2"/>
</dbReference>
<dbReference type="SUPFAM" id="SSF53850">
    <property type="entry name" value="Periplasmic binding protein-like II"/>
    <property type="match status" value="1"/>
</dbReference>
<dbReference type="InterPro" id="IPR007210">
    <property type="entry name" value="ABC_Gly_betaine_transp_sub-bd"/>
</dbReference>
<dbReference type="GO" id="GO:0031460">
    <property type="term" value="P:glycine betaine transport"/>
    <property type="evidence" value="ECO:0007669"/>
    <property type="project" value="TreeGrafter"/>
</dbReference>
<evidence type="ECO:0000256" key="3">
    <source>
        <dbReference type="ARBA" id="ARBA00022475"/>
    </source>
</evidence>
<dbReference type="RefSeq" id="WP_055205184.1">
    <property type="nucleotide sequence ID" value="NZ_CP176641.1"/>
</dbReference>
<evidence type="ECO:0000313" key="8">
    <source>
        <dbReference type="Proteomes" id="UP000260795"/>
    </source>
</evidence>
<keyword evidence="4" id="KW-0472">Membrane</keyword>
<evidence type="ECO:0000256" key="2">
    <source>
        <dbReference type="ARBA" id="ARBA00022448"/>
    </source>
</evidence>
<dbReference type="GO" id="GO:0043190">
    <property type="term" value="C:ATP-binding cassette (ABC) transporter complex"/>
    <property type="evidence" value="ECO:0007669"/>
    <property type="project" value="InterPro"/>
</dbReference>
<evidence type="ECO:0000313" key="6">
    <source>
        <dbReference type="EMBL" id="RGL17219.1"/>
    </source>
</evidence>
<dbReference type="Gene3D" id="3.40.190.100">
    <property type="entry name" value="Glycine betaine-binding periplasmic protein, domain 2"/>
    <property type="match status" value="1"/>
</dbReference>